<dbReference type="GO" id="GO:0004674">
    <property type="term" value="F:protein serine/threonine kinase activity"/>
    <property type="evidence" value="ECO:0007669"/>
    <property type="project" value="UniProtKB-KW"/>
</dbReference>
<keyword evidence="3" id="KW-1185">Reference proteome</keyword>
<dbReference type="InterPro" id="IPR051681">
    <property type="entry name" value="Ser/Thr_Kinases-Pseudokinases"/>
</dbReference>
<dbReference type="InterPro" id="IPR011009">
    <property type="entry name" value="Kinase-like_dom_sf"/>
</dbReference>
<dbReference type="SMART" id="SM00220">
    <property type="entry name" value="S_TKc"/>
    <property type="match status" value="1"/>
</dbReference>
<evidence type="ECO:0000259" key="1">
    <source>
        <dbReference type="PROSITE" id="PS50011"/>
    </source>
</evidence>
<dbReference type="SUPFAM" id="SSF56112">
    <property type="entry name" value="Protein kinase-like (PK-like)"/>
    <property type="match status" value="1"/>
</dbReference>
<dbReference type="InterPro" id="IPR008266">
    <property type="entry name" value="Tyr_kinase_AS"/>
</dbReference>
<dbReference type="OrthoDB" id="1022767at2"/>
<keyword evidence="2" id="KW-0808">Transferase</keyword>
<gene>
    <name evidence="2" type="ORF">CLV44_11484</name>
</gene>
<dbReference type="InterPro" id="IPR000719">
    <property type="entry name" value="Prot_kinase_dom"/>
</dbReference>
<dbReference type="PANTHER" id="PTHR44329">
    <property type="entry name" value="SERINE/THREONINE-PROTEIN KINASE TNNI3K-RELATED"/>
    <property type="match status" value="1"/>
</dbReference>
<keyword evidence="2" id="KW-0418">Kinase</keyword>
<dbReference type="Proteomes" id="UP000242133">
    <property type="component" value="Unassembled WGS sequence"/>
</dbReference>
<dbReference type="PROSITE" id="PS50011">
    <property type="entry name" value="PROTEIN_KINASE_DOM"/>
    <property type="match status" value="1"/>
</dbReference>
<dbReference type="AlphaFoldDB" id="A0A2P8EUD0"/>
<protein>
    <submittedName>
        <fullName evidence="2">Serine/threonine protein kinase</fullName>
    </submittedName>
</protein>
<keyword evidence="2" id="KW-0723">Serine/threonine-protein kinase</keyword>
<dbReference type="Pfam" id="PF00069">
    <property type="entry name" value="Pkinase"/>
    <property type="match status" value="1"/>
</dbReference>
<reference evidence="2 3" key="1">
    <citation type="submission" date="2018-03" db="EMBL/GenBank/DDBJ databases">
        <title>Genomic Encyclopedia of Archaeal and Bacterial Type Strains, Phase II (KMG-II): from individual species to whole genera.</title>
        <authorList>
            <person name="Goeker M."/>
        </authorList>
    </citation>
    <scope>NUCLEOTIDE SEQUENCE [LARGE SCALE GENOMIC DNA]</scope>
    <source>
        <strain evidence="2 3">DSM 17586</strain>
    </source>
</reference>
<name>A0A2P8EUD0_9GAMM</name>
<proteinExistence type="predicted"/>
<organism evidence="2 3">
    <name type="scientific">Marinobacterium halophilum</name>
    <dbReference type="NCBI Taxonomy" id="267374"/>
    <lineage>
        <taxon>Bacteria</taxon>
        <taxon>Pseudomonadati</taxon>
        <taxon>Pseudomonadota</taxon>
        <taxon>Gammaproteobacteria</taxon>
        <taxon>Oceanospirillales</taxon>
        <taxon>Oceanospirillaceae</taxon>
        <taxon>Marinobacterium</taxon>
    </lineage>
</organism>
<dbReference type="Gene3D" id="1.10.510.10">
    <property type="entry name" value="Transferase(Phosphotransferase) domain 1"/>
    <property type="match status" value="1"/>
</dbReference>
<dbReference type="EMBL" id="PYGI01000014">
    <property type="protein sequence ID" value="PSL13087.1"/>
    <property type="molecule type" value="Genomic_DNA"/>
</dbReference>
<evidence type="ECO:0000313" key="3">
    <source>
        <dbReference type="Proteomes" id="UP000242133"/>
    </source>
</evidence>
<evidence type="ECO:0000313" key="2">
    <source>
        <dbReference type="EMBL" id="PSL13087.1"/>
    </source>
</evidence>
<dbReference type="RefSeq" id="WP_106592138.1">
    <property type="nucleotide sequence ID" value="NZ_PYGI01000014.1"/>
</dbReference>
<feature type="domain" description="Protein kinase" evidence="1">
    <location>
        <begin position="21"/>
        <end position="317"/>
    </location>
</feature>
<accession>A0A2P8EUD0</accession>
<comment type="caution">
    <text evidence="2">The sequence shown here is derived from an EMBL/GenBank/DDBJ whole genome shotgun (WGS) entry which is preliminary data.</text>
</comment>
<dbReference type="GO" id="GO:0005524">
    <property type="term" value="F:ATP binding"/>
    <property type="evidence" value="ECO:0007669"/>
    <property type="project" value="InterPro"/>
</dbReference>
<sequence>MSTTEKQRARRVVQDTKGASYQLVEEMSRGGQGIVYRTNHPQVLVKGLKNKDEHGREIKDVQAIQRWREHIEWLTRQDFGALKLARPLILLAPPRNGYVMELMDGLVSLESVLNSFLEAGEESAKDYLKQGGLRRRLRILGQLARTLNQLHARGMLYGDLSPANIFVSDDPAHAETWLIDCDNISLEAHRGLTLHTVDYGAPEVVRGEKLLCSLTDCWSFAVIAYQLLTHNHPFKGDMVNDGEPEDEEAALRGEYPWINDNDDFDNECSSNLPIHLVENSRLSELFHRCFEEGLKNPVERPTMAEWLEALTECDERLVRCANCGAHNLLPADFNEDGSQECFFCPSELDDSLVLFEEFIVPAAEGAATKNPDEWIATGRKVVLQSGDGRELKRLMPTFSYDRWPGDHLQVEYSENGLGIRPLPDGALHLQRGNTVKQLERYQGLKESLRGKHDAPYWIHVGELDQQHIVWQFRW</sequence>
<dbReference type="PROSITE" id="PS00109">
    <property type="entry name" value="PROTEIN_KINASE_TYR"/>
    <property type="match status" value="1"/>
</dbReference>